<keyword evidence="1" id="KW-0812">Transmembrane</keyword>
<reference evidence="2" key="1">
    <citation type="submission" date="2014-01" db="EMBL/GenBank/DDBJ databases">
        <authorList>
            <person name="Brown-Elliot B."/>
            <person name="Wallace R."/>
            <person name="Lenaerts A."/>
            <person name="Ordway D."/>
            <person name="DeGroote M.A."/>
            <person name="Parker T."/>
            <person name="Sizemore C."/>
            <person name="Tallon L.J."/>
            <person name="Sadzewicz L.K."/>
            <person name="Sengamalay N."/>
            <person name="Fraser C.M."/>
            <person name="Hine E."/>
            <person name="Shefchek K.A."/>
            <person name="Das S.P."/>
            <person name="Tettelin H."/>
        </authorList>
    </citation>
    <scope>NUCLEOTIDE SEQUENCE [LARGE SCALE GENOMIC DNA]</scope>
    <source>
        <strain evidence="2">4042</strain>
    </source>
</reference>
<proteinExistence type="predicted"/>
<organism evidence="2">
    <name type="scientific">Mycobacterium xenopi 4042</name>
    <dbReference type="NCBI Taxonomy" id="1299334"/>
    <lineage>
        <taxon>Bacteria</taxon>
        <taxon>Bacillati</taxon>
        <taxon>Actinomycetota</taxon>
        <taxon>Actinomycetes</taxon>
        <taxon>Mycobacteriales</taxon>
        <taxon>Mycobacteriaceae</taxon>
        <taxon>Mycobacterium</taxon>
    </lineage>
</organism>
<accession>X8BDB3</accession>
<evidence type="ECO:0000313" key="2">
    <source>
        <dbReference type="EMBL" id="EUA41461.1"/>
    </source>
</evidence>
<evidence type="ECO:0000256" key="1">
    <source>
        <dbReference type="SAM" id="Phobius"/>
    </source>
</evidence>
<keyword evidence="1" id="KW-0472">Membrane</keyword>
<name>X8BDB3_MYCXE</name>
<dbReference type="PATRIC" id="fig|1299334.3.peg.4846"/>
<gene>
    <name evidence="2" type="ORF">I553_4011</name>
</gene>
<dbReference type="EMBL" id="JAOB01000045">
    <property type="protein sequence ID" value="EUA41461.1"/>
    <property type="molecule type" value="Genomic_DNA"/>
</dbReference>
<comment type="caution">
    <text evidence="2">The sequence shown here is derived from an EMBL/GenBank/DDBJ whole genome shotgun (WGS) entry which is preliminary data.</text>
</comment>
<feature type="transmembrane region" description="Helical" evidence="1">
    <location>
        <begin position="70"/>
        <end position="90"/>
    </location>
</feature>
<dbReference type="AlphaFoldDB" id="X8BDB3"/>
<sequence length="111" mass="12352">MFTTSIICALFGFIWDVSWHIGNGRDPDRCQPCALLHRGRLFGIFLAGMIAVVVPFERPGPAAVRITDSWYAPVGGVLMAGCGLYALTGFPLDDIWHRIFGQDVTLWDQRI</sequence>
<protein>
    <submittedName>
        <fullName evidence="2">Uncharacterized protein</fullName>
    </submittedName>
</protein>
<keyword evidence="1" id="KW-1133">Transmembrane helix</keyword>
<feature type="transmembrane region" description="Helical" evidence="1">
    <location>
        <begin position="41"/>
        <end position="58"/>
    </location>
</feature>